<reference evidence="1" key="1">
    <citation type="submission" date="2021-08" db="EMBL/GenBank/DDBJ databases">
        <title>Prevotella lacticifex sp. nov., isolated from rumen of cow.</title>
        <authorList>
            <person name="Shinkai T."/>
            <person name="Ikeyama N."/>
            <person name="Kumagai M."/>
            <person name="Ohmori H."/>
            <person name="Sakamoto M."/>
            <person name="Ohkuma M."/>
            <person name="Mitsumori M."/>
        </authorList>
    </citation>
    <scope>NUCLEOTIDE SEQUENCE</scope>
    <source>
        <strain evidence="1">DSM 11371</strain>
    </source>
</reference>
<dbReference type="Proteomes" id="UP000887043">
    <property type="component" value="Unassembled WGS sequence"/>
</dbReference>
<comment type="caution">
    <text evidence="1">The sequence shown here is derived from an EMBL/GenBank/DDBJ whole genome shotgun (WGS) entry which is preliminary data.</text>
</comment>
<evidence type="ECO:0000313" key="1">
    <source>
        <dbReference type="EMBL" id="GJG26892.1"/>
    </source>
</evidence>
<gene>
    <name evidence="1" type="ORF">PRRU23_05920</name>
</gene>
<evidence type="ECO:0000313" key="2">
    <source>
        <dbReference type="Proteomes" id="UP000887043"/>
    </source>
</evidence>
<sequence>MNNRFFLIAILIYLSVQVLGQDVVPRQAPIDNMSSFEDSINNDKGDNSEFTKIPIIIDSTEGWEWIDKEESEDVFEAYPLRMSYNKYKSHPQYRVIGEEVYNEKGQLVRVVDIFDFNRRPISQRVTDELLRQTYINDYKTNKYNFKKENQIAQNYVKKELKLITSSRFYWSKEGVSYLQQLNLDHTHDFDILLKIERLNDTSFKLIYGDVKGNSVSTWKVAYLPNGQYKSKIIATRLPLEKIKVRIRVYELKNGKLTIHED</sequence>
<proteinExistence type="predicted"/>
<dbReference type="AlphaFoldDB" id="A0AA37HV45"/>
<name>A0AA37HV45_SEGBR</name>
<organism evidence="1 2">
    <name type="scientific">Segatella bryantii</name>
    <name type="common">Prevotella bryantii</name>
    <dbReference type="NCBI Taxonomy" id="77095"/>
    <lineage>
        <taxon>Bacteria</taxon>
        <taxon>Pseudomonadati</taxon>
        <taxon>Bacteroidota</taxon>
        <taxon>Bacteroidia</taxon>
        <taxon>Bacteroidales</taxon>
        <taxon>Prevotellaceae</taxon>
        <taxon>Segatella</taxon>
    </lineage>
</organism>
<dbReference type="EMBL" id="BPTR01000001">
    <property type="protein sequence ID" value="GJG26892.1"/>
    <property type="molecule type" value="Genomic_DNA"/>
</dbReference>
<dbReference type="RefSeq" id="WP_039870508.1">
    <property type="nucleotide sequence ID" value="NZ_BPTR01000001.1"/>
</dbReference>
<accession>A0AA37HV45</accession>
<protein>
    <submittedName>
        <fullName evidence="1">Uncharacterized protein</fullName>
    </submittedName>
</protein>